<comment type="caution">
    <text evidence="7">The sequence shown here is derived from an EMBL/GenBank/DDBJ whole genome shotgun (WGS) entry which is preliminary data.</text>
</comment>
<evidence type="ECO:0000256" key="2">
    <source>
        <dbReference type="ARBA" id="ARBA00012452"/>
    </source>
</evidence>
<evidence type="ECO:0000256" key="4">
    <source>
        <dbReference type="ARBA" id="ARBA00047960"/>
    </source>
</evidence>
<dbReference type="Pfam" id="PF00043">
    <property type="entry name" value="GST_C"/>
    <property type="match status" value="1"/>
</dbReference>
<evidence type="ECO:0000256" key="3">
    <source>
        <dbReference type="ARBA" id="ARBA00022679"/>
    </source>
</evidence>
<dbReference type="InterPro" id="IPR010987">
    <property type="entry name" value="Glutathione-S-Trfase_C-like"/>
</dbReference>
<accession>A0A8T0ITB7</accession>
<dbReference type="GO" id="GO:0005737">
    <property type="term" value="C:cytoplasm"/>
    <property type="evidence" value="ECO:0007669"/>
    <property type="project" value="TreeGrafter"/>
</dbReference>
<dbReference type="InterPro" id="IPR040079">
    <property type="entry name" value="Glutathione_S-Trfase"/>
</dbReference>
<sequence>MTVYTAYKIWLISSSSKCNCSNTVSLNVGARPCHLFRLASTGLIPELGNLISHRRQPAMVMKLYGMDNFNVQRAILPLFEVEVDTEKELELVKVSLFMNDNLKPAYTAKQPFGLIPYFEDNDIAIFESRAIARYIAEKYDGQDGSLLGKTLKERAAIDQWVESEAHNFYPPVQPMIKEIYWARAMNRPMDEELIARCTAELCKVLDVYEAHLSSKQGMQFLTGDEFTFADVMHTPYLWQVKQLKAELLEPRPHVAAYAARITARPGFQKLLQLNWDAAQPLH</sequence>
<dbReference type="Gene3D" id="3.40.30.10">
    <property type="entry name" value="Glutaredoxin"/>
    <property type="match status" value="1"/>
</dbReference>
<dbReference type="InterPro" id="IPR004046">
    <property type="entry name" value="GST_C"/>
</dbReference>
<organism evidence="7 8">
    <name type="scientific">Ceratodon purpureus</name>
    <name type="common">Fire moss</name>
    <name type="synonym">Dicranum purpureum</name>
    <dbReference type="NCBI Taxonomy" id="3225"/>
    <lineage>
        <taxon>Eukaryota</taxon>
        <taxon>Viridiplantae</taxon>
        <taxon>Streptophyta</taxon>
        <taxon>Embryophyta</taxon>
        <taxon>Bryophyta</taxon>
        <taxon>Bryophytina</taxon>
        <taxon>Bryopsida</taxon>
        <taxon>Dicranidae</taxon>
        <taxon>Pseudoditrichales</taxon>
        <taxon>Ditrichaceae</taxon>
        <taxon>Ceratodon</taxon>
    </lineage>
</organism>
<dbReference type="AlphaFoldDB" id="A0A8T0ITB7"/>
<dbReference type="PANTHER" id="PTHR43900:SF3">
    <property type="entry name" value="GLUTATHIONE S-TRANSFERASE RHO"/>
    <property type="match status" value="1"/>
</dbReference>
<protein>
    <recommendedName>
        <fullName evidence="2">glutathione transferase</fullName>
        <ecNumber evidence="2">2.5.1.18</ecNumber>
    </recommendedName>
</protein>
<keyword evidence="3" id="KW-0808">Transferase</keyword>
<dbReference type="EC" id="2.5.1.18" evidence="2"/>
<dbReference type="Proteomes" id="UP000822688">
    <property type="component" value="Chromosome 2"/>
</dbReference>
<keyword evidence="8" id="KW-1185">Reference proteome</keyword>
<dbReference type="GO" id="GO:0006749">
    <property type="term" value="P:glutathione metabolic process"/>
    <property type="evidence" value="ECO:0007669"/>
    <property type="project" value="TreeGrafter"/>
</dbReference>
<name>A0A8T0ITB7_CERPU</name>
<comment type="similarity">
    <text evidence="1">Belongs to the GST superfamily. Phi family.</text>
</comment>
<dbReference type="GO" id="GO:0009636">
    <property type="term" value="P:response to toxic substance"/>
    <property type="evidence" value="ECO:0007669"/>
    <property type="project" value="UniProtKB-ARBA"/>
</dbReference>
<dbReference type="PROSITE" id="PS50405">
    <property type="entry name" value="GST_CTER"/>
    <property type="match status" value="1"/>
</dbReference>
<reference evidence="7" key="1">
    <citation type="submission" date="2020-06" db="EMBL/GenBank/DDBJ databases">
        <title>WGS assembly of Ceratodon purpureus strain R40.</title>
        <authorList>
            <person name="Carey S.B."/>
            <person name="Jenkins J."/>
            <person name="Shu S."/>
            <person name="Lovell J.T."/>
            <person name="Sreedasyam A."/>
            <person name="Maumus F."/>
            <person name="Tiley G.P."/>
            <person name="Fernandez-Pozo N."/>
            <person name="Barry K."/>
            <person name="Chen C."/>
            <person name="Wang M."/>
            <person name="Lipzen A."/>
            <person name="Daum C."/>
            <person name="Saski C.A."/>
            <person name="Payton A.C."/>
            <person name="Mcbreen J.C."/>
            <person name="Conrad R.E."/>
            <person name="Kollar L.M."/>
            <person name="Olsson S."/>
            <person name="Huttunen S."/>
            <person name="Landis J.B."/>
            <person name="Wickett N.J."/>
            <person name="Johnson M.G."/>
            <person name="Rensing S.A."/>
            <person name="Grimwood J."/>
            <person name="Schmutz J."/>
            <person name="Mcdaniel S.F."/>
        </authorList>
    </citation>
    <scope>NUCLEOTIDE SEQUENCE</scope>
    <source>
        <strain evidence="7">R40</strain>
    </source>
</reference>
<dbReference type="EMBL" id="CM026422">
    <property type="protein sequence ID" value="KAG0586402.1"/>
    <property type="molecule type" value="Genomic_DNA"/>
</dbReference>
<proteinExistence type="inferred from homology"/>
<dbReference type="FunFam" id="1.20.1050.10:FF:000004">
    <property type="entry name" value="Glutathione S-transferase F2"/>
    <property type="match status" value="1"/>
</dbReference>
<dbReference type="Pfam" id="PF02798">
    <property type="entry name" value="GST_N"/>
    <property type="match status" value="1"/>
</dbReference>
<evidence type="ECO:0000313" key="7">
    <source>
        <dbReference type="EMBL" id="KAG0586402.1"/>
    </source>
</evidence>
<dbReference type="PROSITE" id="PS50404">
    <property type="entry name" value="GST_NTER"/>
    <property type="match status" value="1"/>
</dbReference>
<comment type="catalytic activity">
    <reaction evidence="4">
        <text>RX + glutathione = an S-substituted glutathione + a halide anion + H(+)</text>
        <dbReference type="Rhea" id="RHEA:16437"/>
        <dbReference type="ChEBI" id="CHEBI:15378"/>
        <dbReference type="ChEBI" id="CHEBI:16042"/>
        <dbReference type="ChEBI" id="CHEBI:17792"/>
        <dbReference type="ChEBI" id="CHEBI:57925"/>
        <dbReference type="ChEBI" id="CHEBI:90779"/>
        <dbReference type="EC" id="2.5.1.18"/>
    </reaction>
</comment>
<dbReference type="SUPFAM" id="SSF47616">
    <property type="entry name" value="GST C-terminal domain-like"/>
    <property type="match status" value="1"/>
</dbReference>
<evidence type="ECO:0000313" key="8">
    <source>
        <dbReference type="Proteomes" id="UP000822688"/>
    </source>
</evidence>
<dbReference type="Gene3D" id="1.20.1050.10">
    <property type="match status" value="1"/>
</dbReference>
<evidence type="ECO:0000259" key="5">
    <source>
        <dbReference type="PROSITE" id="PS50404"/>
    </source>
</evidence>
<feature type="domain" description="GST N-terminal" evidence="5">
    <location>
        <begin position="59"/>
        <end position="143"/>
    </location>
</feature>
<dbReference type="FunFam" id="3.40.30.10:FF:000016">
    <property type="entry name" value="Glutathione S-transferase F2"/>
    <property type="match status" value="1"/>
</dbReference>
<dbReference type="GO" id="GO:0043295">
    <property type="term" value="F:glutathione binding"/>
    <property type="evidence" value="ECO:0007669"/>
    <property type="project" value="TreeGrafter"/>
</dbReference>
<dbReference type="InterPro" id="IPR036249">
    <property type="entry name" value="Thioredoxin-like_sf"/>
</dbReference>
<dbReference type="PANTHER" id="PTHR43900">
    <property type="entry name" value="GLUTATHIONE S-TRANSFERASE RHO"/>
    <property type="match status" value="1"/>
</dbReference>
<evidence type="ECO:0000259" key="6">
    <source>
        <dbReference type="PROSITE" id="PS50405"/>
    </source>
</evidence>
<dbReference type="GO" id="GO:0004364">
    <property type="term" value="F:glutathione transferase activity"/>
    <property type="evidence" value="ECO:0007669"/>
    <property type="project" value="UniProtKB-EC"/>
</dbReference>
<dbReference type="InterPro" id="IPR036282">
    <property type="entry name" value="Glutathione-S-Trfase_C_sf"/>
</dbReference>
<dbReference type="SFLD" id="SFLDG00358">
    <property type="entry name" value="Main_(cytGST)"/>
    <property type="match status" value="1"/>
</dbReference>
<gene>
    <name evidence="7" type="ORF">KC19_2G088100</name>
</gene>
<feature type="domain" description="GST C-terminal" evidence="6">
    <location>
        <begin position="150"/>
        <end position="281"/>
    </location>
</feature>
<evidence type="ECO:0000256" key="1">
    <source>
        <dbReference type="ARBA" id="ARBA00010128"/>
    </source>
</evidence>
<dbReference type="SUPFAM" id="SSF52833">
    <property type="entry name" value="Thioredoxin-like"/>
    <property type="match status" value="1"/>
</dbReference>
<dbReference type="InterPro" id="IPR004045">
    <property type="entry name" value="Glutathione_S-Trfase_N"/>
</dbReference>
<dbReference type="SFLD" id="SFLDS00019">
    <property type="entry name" value="Glutathione_Transferase_(cytos"/>
    <property type="match status" value="1"/>
</dbReference>